<dbReference type="PROSITE" id="PS51258">
    <property type="entry name" value="MHD1"/>
    <property type="match status" value="1"/>
</dbReference>
<dbReference type="InterPro" id="IPR014772">
    <property type="entry name" value="Munc13_dom-2"/>
</dbReference>
<evidence type="ECO:0000259" key="2">
    <source>
        <dbReference type="PROSITE" id="PS51258"/>
    </source>
</evidence>
<organism evidence="5 7">
    <name type="scientific">Vanilla planifolia</name>
    <name type="common">Vanilla</name>
    <dbReference type="NCBI Taxonomy" id="51239"/>
    <lineage>
        <taxon>Eukaryota</taxon>
        <taxon>Viridiplantae</taxon>
        <taxon>Streptophyta</taxon>
        <taxon>Embryophyta</taxon>
        <taxon>Tracheophyta</taxon>
        <taxon>Spermatophyta</taxon>
        <taxon>Magnoliopsida</taxon>
        <taxon>Liliopsida</taxon>
        <taxon>Asparagales</taxon>
        <taxon>Orchidaceae</taxon>
        <taxon>Vanilloideae</taxon>
        <taxon>Vanilleae</taxon>
        <taxon>Vanilla</taxon>
    </lineage>
</organism>
<dbReference type="AlphaFoldDB" id="A0A835PI30"/>
<evidence type="ECO:0000313" key="6">
    <source>
        <dbReference type="Proteomes" id="UP000636800"/>
    </source>
</evidence>
<keyword evidence="6" id="KW-1185">Reference proteome</keyword>
<name>A0A835PI30_VANPL</name>
<dbReference type="Proteomes" id="UP000639772">
    <property type="component" value="Unassembled WGS sequence"/>
</dbReference>
<feature type="domain" description="MHD1" evidence="2">
    <location>
        <begin position="549"/>
        <end position="718"/>
    </location>
</feature>
<dbReference type="InterPro" id="IPR057984">
    <property type="entry name" value="PATROL1_C"/>
</dbReference>
<gene>
    <name evidence="5" type="ORF">HPP92_025539</name>
    <name evidence="4" type="ORF">HPP92_025836</name>
</gene>
<feature type="region of interest" description="Disordered" evidence="1">
    <location>
        <begin position="1"/>
        <end position="36"/>
    </location>
</feature>
<dbReference type="InterPro" id="IPR008528">
    <property type="entry name" value="unc-13_homologue"/>
</dbReference>
<feature type="domain" description="MHD2" evidence="3">
    <location>
        <begin position="865"/>
        <end position="976"/>
    </location>
</feature>
<sequence>MGHHQPSASSFSDLSFAAASSDAEHDDPDLGSPFGRIDALDRNEIRETAYELFFTSCRSSPGFGGRNPISFYTQSSPHDAADPKSAAAAAGMMVVNSRIKRALGLRTRRGSPPMRAMSNQSPTSTSPSGATSPGGRPKQRPMTSAEIMRQQMGVTEQSDNRLRKTLMRTLVGQAGRRAETIILPLELLRQLKPSEFNDAQEYLKWQRRQLKILETGLVLHPYVPLDRLNSSALRLREVIRSGELRPIDTSKNSEAMRTLSNAVVSLAWRSPTGSPAETCHWADGHPLNVHLYLALLRSIFDLRDETAVLEEVDEMLELMKKTWAVLGINKAVHGICFVWVLFEQYIRTGRIEEELLGAALVVLGEVAVDAKRPELDPGFVRLLEPVLSSMLGWVEKQMMDYHVRFRKCSIGLMEKVLALALTTSKIMSEDIRGLAHEDNAGEFTNKVTSRVERYIRSSLKSAFTKLLENGNGKVDSMVVEVDEEPSETLVHLAKDTESLIAMEKETYGPVLRRWHPGPQAVAVATLHDCYGIFLKQYLARISGLNNETVKVLQTAGKLEKTLVQMVVEDSANCDDGGKAIVREMIPYDVDSIILSLMNSWIADRLKIGRECFSRAKETEVNLLISAKSSSSFLKAFPTFDYRVAQQTWNPKTKTEPFAQSAVDLMKLAKVTVDEFFEIPVSAREELVQELADGLETIFQDYTTFVASCGTKQSYIPSLPPLTRCNQESRLGILWKKASAWVGITQPNAKKKATPEGSYHPRPTTSRGTQRLYIRLNTLHYVLAVLHSIDKSLSFFGRGQSRSPHSRLGGPGSASRRRIAPTRFEQARASLQGAILHVSEVAAYRLIFVDSNQWFYEGLYVGGVAAARIRPSLRVLKQNLNLLVTVLTERAQPVAVREVMKAALEAFLMALLAGGSDRAYARSDSELVEEDLESLRRVFCSSGEGLVAEEVVEREVEVAEGIVGLMALPTEKLVEEFTTVACEASGLGLGGVVQKVPMPPTTGRWNRSDPNTLLRVLAHRNDDVANRFLKRTFQMAKRK</sequence>
<feature type="compositionally biased region" description="Low complexity" evidence="1">
    <location>
        <begin position="7"/>
        <end position="21"/>
    </location>
</feature>
<dbReference type="PANTHER" id="PTHR31280">
    <property type="entry name" value="PROTEIN UNC-13 HOMOLOG"/>
    <property type="match status" value="1"/>
</dbReference>
<dbReference type="PROSITE" id="PS51259">
    <property type="entry name" value="MHD2"/>
    <property type="match status" value="1"/>
</dbReference>
<feature type="compositionally biased region" description="Low complexity" evidence="1">
    <location>
        <begin position="121"/>
        <end position="135"/>
    </location>
</feature>
<evidence type="ECO:0000256" key="1">
    <source>
        <dbReference type="SAM" id="MobiDB-lite"/>
    </source>
</evidence>
<comment type="caution">
    <text evidence="5">The sequence shown here is derived from an EMBL/GenBank/DDBJ whole genome shotgun (WGS) entry which is preliminary data.</text>
</comment>
<feature type="region of interest" description="Disordered" evidence="1">
    <location>
        <begin position="104"/>
        <end position="143"/>
    </location>
</feature>
<dbReference type="Proteomes" id="UP000636800">
    <property type="component" value="Unassembled WGS sequence"/>
</dbReference>
<accession>A0A835PI30</accession>
<reference evidence="6 7" key="1">
    <citation type="journal article" date="2020" name="Nat. Food">
        <title>A phased Vanilla planifolia genome enables genetic improvement of flavour and production.</title>
        <authorList>
            <person name="Hasing T."/>
            <person name="Tang H."/>
            <person name="Brym M."/>
            <person name="Khazi F."/>
            <person name="Huang T."/>
            <person name="Chambers A.H."/>
        </authorList>
    </citation>
    <scope>NUCLEOTIDE SEQUENCE [LARGE SCALE GENOMIC DNA]</scope>
    <source>
        <tissue evidence="5">Leaf</tissue>
    </source>
</reference>
<protein>
    <submittedName>
        <fullName evidence="5">Uncharacterized protein</fullName>
    </submittedName>
</protein>
<dbReference type="EMBL" id="JADCNL010000014">
    <property type="protein sequence ID" value="KAG0453172.1"/>
    <property type="molecule type" value="Genomic_DNA"/>
</dbReference>
<dbReference type="OrthoDB" id="2015333at2759"/>
<dbReference type="PANTHER" id="PTHR31280:SF21">
    <property type="entry name" value="MHD2 DOMAIN-CONTAINING PROTEIN"/>
    <property type="match status" value="1"/>
</dbReference>
<dbReference type="Pfam" id="PF25761">
    <property type="entry name" value="TPR_PATROL1"/>
    <property type="match status" value="1"/>
</dbReference>
<evidence type="ECO:0000313" key="5">
    <source>
        <dbReference type="EMBL" id="KAG0454235.1"/>
    </source>
</evidence>
<evidence type="ECO:0000313" key="4">
    <source>
        <dbReference type="EMBL" id="KAG0453172.1"/>
    </source>
</evidence>
<dbReference type="EMBL" id="JADCNM010000014">
    <property type="protein sequence ID" value="KAG0454235.1"/>
    <property type="molecule type" value="Genomic_DNA"/>
</dbReference>
<evidence type="ECO:0000259" key="3">
    <source>
        <dbReference type="PROSITE" id="PS51259"/>
    </source>
</evidence>
<proteinExistence type="predicted"/>
<evidence type="ECO:0000313" key="7">
    <source>
        <dbReference type="Proteomes" id="UP000639772"/>
    </source>
</evidence>
<dbReference type="InterPro" id="IPR014770">
    <property type="entry name" value="Munc13_1"/>
</dbReference>